<feature type="compositionally biased region" description="Low complexity" evidence="1">
    <location>
        <begin position="12"/>
        <end position="23"/>
    </location>
</feature>
<dbReference type="EMBL" id="RSCD01000001">
    <property type="protein sequence ID" value="RSH95593.1"/>
    <property type="molecule type" value="Genomic_DNA"/>
</dbReference>
<evidence type="ECO:0000256" key="1">
    <source>
        <dbReference type="SAM" id="MobiDB-lite"/>
    </source>
</evidence>
<feature type="compositionally biased region" description="Polar residues" evidence="1">
    <location>
        <begin position="90"/>
        <end position="104"/>
    </location>
</feature>
<keyword evidence="3" id="KW-1185">Reference proteome</keyword>
<name>A0A427YWS4_9TREE</name>
<feature type="compositionally biased region" description="Basic and acidic residues" evidence="1">
    <location>
        <begin position="1"/>
        <end position="11"/>
    </location>
</feature>
<reference evidence="2 3" key="1">
    <citation type="submission" date="2018-11" db="EMBL/GenBank/DDBJ databases">
        <title>Genome sequence of Saitozyma podzolica DSM 27192.</title>
        <authorList>
            <person name="Aliyu H."/>
            <person name="Gorte O."/>
            <person name="Ochsenreither K."/>
        </authorList>
    </citation>
    <scope>NUCLEOTIDE SEQUENCE [LARGE SCALE GENOMIC DNA]</scope>
    <source>
        <strain evidence="2 3">DSM 27192</strain>
    </source>
</reference>
<feature type="region of interest" description="Disordered" evidence="1">
    <location>
        <begin position="1"/>
        <end position="23"/>
    </location>
</feature>
<dbReference type="Proteomes" id="UP000279259">
    <property type="component" value="Unassembled WGS sequence"/>
</dbReference>
<protein>
    <submittedName>
        <fullName evidence="2">Uncharacterized protein</fullName>
    </submittedName>
</protein>
<organism evidence="2 3">
    <name type="scientific">Saitozyma podzolica</name>
    <dbReference type="NCBI Taxonomy" id="1890683"/>
    <lineage>
        <taxon>Eukaryota</taxon>
        <taxon>Fungi</taxon>
        <taxon>Dikarya</taxon>
        <taxon>Basidiomycota</taxon>
        <taxon>Agaricomycotina</taxon>
        <taxon>Tremellomycetes</taxon>
        <taxon>Tremellales</taxon>
        <taxon>Trimorphomycetaceae</taxon>
        <taxon>Saitozyma</taxon>
    </lineage>
</organism>
<gene>
    <name evidence="2" type="ORF">EHS25_000685</name>
</gene>
<comment type="caution">
    <text evidence="2">The sequence shown here is derived from an EMBL/GenBank/DDBJ whole genome shotgun (WGS) entry which is preliminary data.</text>
</comment>
<feature type="region of interest" description="Disordered" evidence="1">
    <location>
        <begin position="84"/>
        <end position="106"/>
    </location>
</feature>
<evidence type="ECO:0000313" key="3">
    <source>
        <dbReference type="Proteomes" id="UP000279259"/>
    </source>
</evidence>
<proteinExistence type="predicted"/>
<evidence type="ECO:0000313" key="2">
    <source>
        <dbReference type="EMBL" id="RSH95593.1"/>
    </source>
</evidence>
<accession>A0A427YWS4</accession>
<sequence>MSEGTNSHHDTSTSSGTSGITASSRTGLRSALSALSHVYEKVYSDLGVNVSRYTKADGSGFGAMFLTPDIPGGAERGRLLGMDFRPIPQDSISDQGRGQDSGASTGEYVRPRMIGSIIEIGAEDPYLTYPTPLATGQDVSDFRSERAYFGCLKLGLESAGIYLAISPTTGAQLQTLAPLDGSVRPAVQLLSRLFESGL</sequence>
<dbReference type="AlphaFoldDB" id="A0A427YWS4"/>